<reference evidence="2 3" key="1">
    <citation type="submission" date="2023-01" db="EMBL/GenBank/DDBJ databases">
        <title>Analysis of 21 Apiospora genomes using comparative genomics revels a genus with tremendous synthesis potential of carbohydrate active enzymes and secondary metabolites.</title>
        <authorList>
            <person name="Sorensen T."/>
        </authorList>
    </citation>
    <scope>NUCLEOTIDE SEQUENCE [LARGE SCALE GENOMIC DNA]</scope>
    <source>
        <strain evidence="2 3">CBS 114990</strain>
    </source>
</reference>
<protein>
    <submittedName>
        <fullName evidence="2">Uncharacterized protein</fullName>
    </submittedName>
</protein>
<sequence>MATFTNLFQPGELLGGSLPQPPPSNNETTTAEPTASAEVVTVSTPEATPLRKRGVPNVRWRSRAQLEATTLAKDDPNLHQLVAPQVDKP</sequence>
<dbReference type="GeneID" id="92039297"/>
<comment type="caution">
    <text evidence="2">The sequence shown here is derived from an EMBL/GenBank/DDBJ whole genome shotgun (WGS) entry which is preliminary data.</text>
</comment>
<dbReference type="Proteomes" id="UP001433268">
    <property type="component" value="Unassembled WGS sequence"/>
</dbReference>
<keyword evidence="3" id="KW-1185">Reference proteome</keyword>
<accession>A0ABR1X7W2</accession>
<feature type="compositionally biased region" description="Low complexity" evidence="1">
    <location>
        <begin position="9"/>
        <end position="18"/>
    </location>
</feature>
<organism evidence="2 3">
    <name type="scientific">Apiospora hydei</name>
    <dbReference type="NCBI Taxonomy" id="1337664"/>
    <lineage>
        <taxon>Eukaryota</taxon>
        <taxon>Fungi</taxon>
        <taxon>Dikarya</taxon>
        <taxon>Ascomycota</taxon>
        <taxon>Pezizomycotina</taxon>
        <taxon>Sordariomycetes</taxon>
        <taxon>Xylariomycetidae</taxon>
        <taxon>Amphisphaeriales</taxon>
        <taxon>Apiosporaceae</taxon>
        <taxon>Apiospora</taxon>
    </lineage>
</organism>
<feature type="region of interest" description="Disordered" evidence="1">
    <location>
        <begin position="1"/>
        <end position="56"/>
    </location>
</feature>
<gene>
    <name evidence="2" type="ORF">PG997_001922</name>
</gene>
<proteinExistence type="predicted"/>
<evidence type="ECO:0000256" key="1">
    <source>
        <dbReference type="SAM" id="MobiDB-lite"/>
    </source>
</evidence>
<evidence type="ECO:0000313" key="2">
    <source>
        <dbReference type="EMBL" id="KAK8091561.1"/>
    </source>
</evidence>
<name>A0ABR1X7W2_9PEZI</name>
<evidence type="ECO:0000313" key="3">
    <source>
        <dbReference type="Proteomes" id="UP001433268"/>
    </source>
</evidence>
<feature type="compositionally biased region" description="Low complexity" evidence="1">
    <location>
        <begin position="25"/>
        <end position="42"/>
    </location>
</feature>
<feature type="region of interest" description="Disordered" evidence="1">
    <location>
        <begin position="68"/>
        <end position="89"/>
    </location>
</feature>
<dbReference type="RefSeq" id="XP_066673533.1">
    <property type="nucleotide sequence ID" value="XM_066806237.1"/>
</dbReference>
<dbReference type="EMBL" id="JAQQWN010000003">
    <property type="protein sequence ID" value="KAK8091561.1"/>
    <property type="molecule type" value="Genomic_DNA"/>
</dbReference>